<dbReference type="PROSITE" id="PS51755">
    <property type="entry name" value="OMPR_PHOB"/>
    <property type="match status" value="1"/>
</dbReference>
<dbReference type="EMBL" id="FNON01000001">
    <property type="protein sequence ID" value="SDW27523.1"/>
    <property type="molecule type" value="Genomic_DNA"/>
</dbReference>
<dbReference type="InterPro" id="IPR019734">
    <property type="entry name" value="TPR_rpt"/>
</dbReference>
<dbReference type="PANTHER" id="PTHR47691:SF3">
    <property type="entry name" value="HTH-TYPE TRANSCRIPTIONAL REGULATOR RV0890C-RELATED"/>
    <property type="match status" value="1"/>
</dbReference>
<comment type="similarity">
    <text evidence="1">Belongs to the AfsR/DnrI/RedD regulatory family.</text>
</comment>
<dbReference type="Pfam" id="PF13424">
    <property type="entry name" value="TPR_12"/>
    <property type="match status" value="1"/>
</dbReference>
<dbReference type="GO" id="GO:0006355">
    <property type="term" value="P:regulation of DNA-templated transcription"/>
    <property type="evidence" value="ECO:0007669"/>
    <property type="project" value="InterPro"/>
</dbReference>
<dbReference type="Pfam" id="PF03704">
    <property type="entry name" value="BTAD"/>
    <property type="match status" value="1"/>
</dbReference>
<dbReference type="OrthoDB" id="3661636at2"/>
<dbReference type="Pfam" id="PF00931">
    <property type="entry name" value="NB-ARC"/>
    <property type="match status" value="1"/>
</dbReference>
<dbReference type="Gene3D" id="1.10.10.10">
    <property type="entry name" value="Winged helix-like DNA-binding domain superfamily/Winged helix DNA-binding domain"/>
    <property type="match status" value="2"/>
</dbReference>
<dbReference type="GO" id="GO:0000160">
    <property type="term" value="P:phosphorelay signal transduction system"/>
    <property type="evidence" value="ECO:0007669"/>
    <property type="project" value="InterPro"/>
</dbReference>
<dbReference type="GO" id="GO:0043531">
    <property type="term" value="F:ADP binding"/>
    <property type="evidence" value="ECO:0007669"/>
    <property type="project" value="InterPro"/>
</dbReference>
<evidence type="ECO:0000313" key="6">
    <source>
        <dbReference type="Proteomes" id="UP000199515"/>
    </source>
</evidence>
<dbReference type="SUPFAM" id="SSF48452">
    <property type="entry name" value="TPR-like"/>
    <property type="match status" value="3"/>
</dbReference>
<evidence type="ECO:0000313" key="5">
    <source>
        <dbReference type="EMBL" id="SDW27523.1"/>
    </source>
</evidence>
<dbReference type="RefSeq" id="WP_091285242.1">
    <property type="nucleotide sequence ID" value="NZ_FNON01000001.1"/>
</dbReference>
<proteinExistence type="inferred from homology"/>
<dbReference type="STRING" id="589385.SAMN05421504_101131"/>
<dbReference type="Proteomes" id="UP000199515">
    <property type="component" value="Unassembled WGS sequence"/>
</dbReference>
<dbReference type="PANTHER" id="PTHR47691">
    <property type="entry name" value="REGULATOR-RELATED"/>
    <property type="match status" value="1"/>
</dbReference>
<dbReference type="InterPro" id="IPR001867">
    <property type="entry name" value="OmpR/PhoB-type_DNA-bd"/>
</dbReference>
<name>A0A1H2S7C1_9PSEU</name>
<dbReference type="SMART" id="SM00028">
    <property type="entry name" value="TPR"/>
    <property type="match status" value="6"/>
</dbReference>
<dbReference type="PRINTS" id="PR00364">
    <property type="entry name" value="DISEASERSIST"/>
</dbReference>
<keyword evidence="2 3" id="KW-0238">DNA-binding</keyword>
<reference evidence="5 6" key="1">
    <citation type="submission" date="2016-10" db="EMBL/GenBank/DDBJ databases">
        <authorList>
            <person name="de Groot N.N."/>
        </authorList>
    </citation>
    <scope>NUCLEOTIDE SEQUENCE [LARGE SCALE GENOMIC DNA]</scope>
    <source>
        <strain evidence="5 6">CPCC 202699</strain>
    </source>
</reference>
<dbReference type="SMART" id="SM00862">
    <property type="entry name" value="Trans_reg_C"/>
    <property type="match status" value="1"/>
</dbReference>
<dbReference type="InterPro" id="IPR036388">
    <property type="entry name" value="WH-like_DNA-bd_sf"/>
</dbReference>
<keyword evidence="6" id="KW-1185">Reference proteome</keyword>
<dbReference type="Gene3D" id="3.40.50.300">
    <property type="entry name" value="P-loop containing nucleotide triphosphate hydrolases"/>
    <property type="match status" value="1"/>
</dbReference>
<evidence type="ECO:0000259" key="4">
    <source>
        <dbReference type="PROSITE" id="PS51755"/>
    </source>
</evidence>
<evidence type="ECO:0000256" key="3">
    <source>
        <dbReference type="PROSITE-ProRule" id="PRU01091"/>
    </source>
</evidence>
<dbReference type="InterPro" id="IPR002182">
    <property type="entry name" value="NB-ARC"/>
</dbReference>
<dbReference type="InterPro" id="IPR016032">
    <property type="entry name" value="Sig_transdc_resp-reg_C-effctor"/>
</dbReference>
<feature type="DNA-binding region" description="OmpR/PhoB-type" evidence="3">
    <location>
        <begin position="1"/>
        <end position="99"/>
    </location>
</feature>
<protein>
    <submittedName>
        <fullName evidence="5">DNA-binding transcriptional activator of the SARP family</fullName>
    </submittedName>
</protein>
<dbReference type="GO" id="GO:0003677">
    <property type="term" value="F:DNA binding"/>
    <property type="evidence" value="ECO:0007669"/>
    <property type="project" value="UniProtKB-UniRule"/>
</dbReference>
<dbReference type="SMART" id="SM01043">
    <property type="entry name" value="BTAD"/>
    <property type="match status" value="1"/>
</dbReference>
<dbReference type="InterPro" id="IPR027417">
    <property type="entry name" value="P-loop_NTPase"/>
</dbReference>
<dbReference type="SUPFAM" id="SSF46894">
    <property type="entry name" value="C-terminal effector domain of the bipartite response regulators"/>
    <property type="match status" value="1"/>
</dbReference>
<accession>A0A1H2S7C1</accession>
<feature type="domain" description="OmpR/PhoB-type" evidence="4">
    <location>
        <begin position="1"/>
        <end position="99"/>
    </location>
</feature>
<dbReference type="Gene3D" id="1.25.40.10">
    <property type="entry name" value="Tetratricopeptide repeat domain"/>
    <property type="match status" value="3"/>
</dbReference>
<dbReference type="InterPro" id="IPR005158">
    <property type="entry name" value="BTAD"/>
</dbReference>
<dbReference type="AlphaFoldDB" id="A0A1H2S7C1"/>
<evidence type="ECO:0000256" key="2">
    <source>
        <dbReference type="ARBA" id="ARBA00023125"/>
    </source>
</evidence>
<organism evidence="5 6">
    <name type="scientific">Amycolatopsis xylanica</name>
    <dbReference type="NCBI Taxonomy" id="589385"/>
    <lineage>
        <taxon>Bacteria</taxon>
        <taxon>Bacillati</taxon>
        <taxon>Actinomycetota</taxon>
        <taxon>Actinomycetes</taxon>
        <taxon>Pseudonocardiales</taxon>
        <taxon>Pseudonocardiaceae</taxon>
        <taxon>Amycolatopsis</taxon>
    </lineage>
</organism>
<dbReference type="SUPFAM" id="SSF52540">
    <property type="entry name" value="P-loop containing nucleoside triphosphate hydrolases"/>
    <property type="match status" value="1"/>
</dbReference>
<sequence length="978" mass="108164">MDIAFGILGRTGMRLHGQLSVQWGRPKEREILAALLVQPNRRVSVDLLADWVWGDQGQEPHNPASTFRTHTGRIRSAWRDAGLPGELRTEDGSYVLAVDRGAIDYFAFADLVGQARTHSARGEHAEALAVITSAIGLWTEQPLADLRSERAENWRRRAILDQWLPANQVLVGELVALGRFEAALDRLDELHEEHATDTGLVKRRLEILYALDRPIDAQNHFLTVYKQLKATGDRDAADELRRAHDSLVPTAKVTVTRKPCRSLLPNDPGDFVGRAELKSALDRLARTADGRLQPGLIILDGLAGIGKTSLAVHWAHRQLGSLADNVVYLDMHGFEGGKRREAADVVDELLQFFDVPADRLTDAGRRAAKVREILDGTRTLLVLDNVADSDHLRPLLLTLSRCLLLVTSRHRLTALATRHGGRHCSVPLLDSALSVEFLTRRVGGRAVDGQEAIDRLAALCAGLPLALQLVVHHIDARPDAALTQFADEFADQGRLLDIGDDGDDPHANLRAALSFTYNALREQARRLFRALGLSPTPEISLHAATALLGEPLRETQRLIDILVSTHLLTPTGTPDRYRMHDLVRAFARELATDGAAAELRLLSFYLHTSYQADRMLFPFRTPVPMLEREPGAPVFGFKTEQEAAEWLLDERLFTALIPWAAQRGHDAYAWRLPHNLYGIFRRHGHYQQLAAMFEIAVSSTQACGDLESEGATRSDLSLLYGVLGDWTRSLQEHHLAAAIARRTGSAVGIPISLFQLAGHKVHLGELHAAVETYHKALAQVVSSGEKGLQASILHDLAKARRLLGEHGTAVELFQRALRLRRAANNRHGQAATLTELAATLHEENHLATARIHADEALTIAERINDIEIAPRVCGVLAAIHYDLENLDNAVGYARQAVRLAAMSRDSQAEAHALRTLGQALFDLGRYDAAEEGWRLAESIYTDLGDRAHLRLVQANLTTLATVDRLPKPRPETNYSRVR</sequence>
<gene>
    <name evidence="5" type="ORF">SAMN05421504_101131</name>
</gene>
<evidence type="ECO:0000256" key="1">
    <source>
        <dbReference type="ARBA" id="ARBA00005820"/>
    </source>
</evidence>
<dbReference type="InterPro" id="IPR011990">
    <property type="entry name" value="TPR-like_helical_dom_sf"/>
</dbReference>